<accession>A0A479ZU41</accession>
<comment type="caution">
    <text evidence="2">The sequence shown here is derived from an EMBL/GenBank/DDBJ whole genome shotgun (WGS) entry which is preliminary data.</text>
</comment>
<evidence type="ECO:0000259" key="1">
    <source>
        <dbReference type="PROSITE" id="PS50146"/>
    </source>
</evidence>
<dbReference type="SMART" id="SM00046">
    <property type="entry name" value="DAGKc"/>
    <property type="match status" value="1"/>
</dbReference>
<dbReference type="PANTHER" id="PTHR30492:SF0">
    <property type="entry name" value="METHYLGLYOXAL SYNTHASE"/>
    <property type="match status" value="1"/>
</dbReference>
<protein>
    <submittedName>
        <fullName evidence="2">Diacylglycerol kinase, catalytic region</fullName>
    </submittedName>
</protein>
<gene>
    <name evidence="2" type="ORF">SR1949_13310</name>
</gene>
<proteinExistence type="predicted"/>
<keyword evidence="2" id="KW-0418">Kinase</keyword>
<dbReference type="GO" id="GO:0008929">
    <property type="term" value="F:methylglyoxal synthase activity"/>
    <property type="evidence" value="ECO:0007669"/>
    <property type="project" value="InterPro"/>
</dbReference>
<dbReference type="Gene3D" id="2.60.200.40">
    <property type="match status" value="1"/>
</dbReference>
<dbReference type="InterPro" id="IPR005218">
    <property type="entry name" value="Diacylglycerol/lipid_kinase"/>
</dbReference>
<dbReference type="PANTHER" id="PTHR30492">
    <property type="entry name" value="METHYLGLYOXAL SYNTHASE"/>
    <property type="match status" value="1"/>
</dbReference>
<dbReference type="Pfam" id="PF00781">
    <property type="entry name" value="DAGK_cat"/>
    <property type="match status" value="1"/>
</dbReference>
<dbReference type="PROSITE" id="PS50146">
    <property type="entry name" value="DAGK"/>
    <property type="match status" value="1"/>
</dbReference>
<feature type="domain" description="DAGKc" evidence="1">
    <location>
        <begin position="28"/>
        <end position="157"/>
    </location>
</feature>
<dbReference type="GO" id="GO:0016301">
    <property type="term" value="F:kinase activity"/>
    <property type="evidence" value="ECO:0007669"/>
    <property type="project" value="UniProtKB-KW"/>
</dbReference>
<evidence type="ECO:0000313" key="2">
    <source>
        <dbReference type="EMBL" id="GCL36229.1"/>
    </source>
</evidence>
<dbReference type="InterPro" id="IPR045540">
    <property type="entry name" value="YegS/DAGK_C"/>
</dbReference>
<dbReference type="NCBIfam" id="NF002033">
    <property type="entry name" value="PRK00861.1"/>
    <property type="match status" value="1"/>
</dbReference>
<dbReference type="InterPro" id="IPR001206">
    <property type="entry name" value="Diacylglycerol_kinase_cat_dom"/>
</dbReference>
<name>A0A479ZU41_9CYAN</name>
<evidence type="ECO:0000313" key="3">
    <source>
        <dbReference type="Proteomes" id="UP000300142"/>
    </source>
</evidence>
<organism evidence="2 3">
    <name type="scientific">Sphaerospermopsis reniformis</name>
    <dbReference type="NCBI Taxonomy" id="531300"/>
    <lineage>
        <taxon>Bacteria</taxon>
        <taxon>Bacillati</taxon>
        <taxon>Cyanobacteriota</taxon>
        <taxon>Cyanophyceae</taxon>
        <taxon>Nostocales</taxon>
        <taxon>Aphanizomenonaceae</taxon>
        <taxon>Sphaerospermopsis</taxon>
    </lineage>
</organism>
<dbReference type="AlphaFoldDB" id="A0A479ZU41"/>
<dbReference type="EMBL" id="BJCE01000030">
    <property type="protein sequence ID" value="GCL36229.1"/>
    <property type="molecule type" value="Genomic_DNA"/>
</dbReference>
<dbReference type="Pfam" id="PF19279">
    <property type="entry name" value="YegS_C"/>
    <property type="match status" value="1"/>
</dbReference>
<dbReference type="NCBIfam" id="TIGR00147">
    <property type="entry name" value="YegS/Rv2252/BmrU family lipid kinase"/>
    <property type="match status" value="1"/>
</dbReference>
<dbReference type="GO" id="GO:0005524">
    <property type="term" value="F:ATP binding"/>
    <property type="evidence" value="ECO:0007669"/>
    <property type="project" value="InterPro"/>
</dbReference>
<dbReference type="InterPro" id="IPR016064">
    <property type="entry name" value="NAD/diacylglycerol_kinase_sf"/>
</dbReference>
<dbReference type="InterPro" id="IPR017438">
    <property type="entry name" value="ATP-NAD_kinase_N"/>
</dbReference>
<reference evidence="3" key="1">
    <citation type="submission" date="2019-02" db="EMBL/GenBank/DDBJ databases">
        <title>Draft genome sequence of Sphaerospermopsis reniformis NIES-1949.</title>
        <authorList>
            <person name="Yamaguchi H."/>
            <person name="Suzuki S."/>
            <person name="Kawachi M."/>
        </authorList>
    </citation>
    <scope>NUCLEOTIDE SEQUENCE [LARGE SCALE GENOMIC DNA]</scope>
    <source>
        <strain evidence="3">NIES-1949</strain>
    </source>
</reference>
<dbReference type="SUPFAM" id="SSF111331">
    <property type="entry name" value="NAD kinase/diacylglycerol kinase-like"/>
    <property type="match status" value="1"/>
</dbReference>
<dbReference type="GO" id="GO:0005829">
    <property type="term" value="C:cytosol"/>
    <property type="evidence" value="ECO:0007669"/>
    <property type="project" value="TreeGrafter"/>
</dbReference>
<dbReference type="GO" id="GO:0019242">
    <property type="term" value="P:methylglyoxal biosynthetic process"/>
    <property type="evidence" value="ECO:0007669"/>
    <property type="project" value="InterPro"/>
</dbReference>
<keyword evidence="2" id="KW-0808">Transferase</keyword>
<keyword evidence="3" id="KW-1185">Reference proteome</keyword>
<sequence length="350" mass="37541">MNNEQLTITETIINYQLSIINYQLSIISMIRSACLIFNPVAGQGDPDFELEQIRSILEPEIDLDIYLTTEEVDADELARAAVERGVEAIIVSGGDGTLSAAAEAVVNTDIPFGIISRGTANAFAAALNIPNTIAAACQTILQGKTRTVDVAYCHDHPMILLAGIGFEAETVEKADRETKNRFGMIAYILAGIQELGNLQRFAVEIETEDKIIQTLASAVTVANAAPPTSVLAQGPSGIIYDDGLLDLTIVAPETKTGAIAATFHLFQTAATGTPVKRDDIGYLRAKQFKITTKPPQKVVIDGEIVGTTPVEIKCIPAGLTVFVPYVKEEIPTEKLDGLPNLTVEIKEEST</sequence>
<dbReference type="InterPro" id="IPR004363">
    <property type="entry name" value="Methylgl_synth"/>
</dbReference>
<dbReference type="GO" id="GO:0008654">
    <property type="term" value="P:phospholipid biosynthetic process"/>
    <property type="evidence" value="ECO:0007669"/>
    <property type="project" value="InterPro"/>
</dbReference>
<dbReference type="Proteomes" id="UP000300142">
    <property type="component" value="Unassembled WGS sequence"/>
</dbReference>
<dbReference type="Gene3D" id="3.40.50.10330">
    <property type="entry name" value="Probable inorganic polyphosphate/atp-NAD kinase, domain 1"/>
    <property type="match status" value="1"/>
</dbReference>